<evidence type="ECO:0000313" key="5">
    <source>
        <dbReference type="Proteomes" id="UP000050920"/>
    </source>
</evidence>
<feature type="transmembrane region" description="Helical" evidence="2">
    <location>
        <begin position="160"/>
        <end position="180"/>
    </location>
</feature>
<evidence type="ECO:0000256" key="2">
    <source>
        <dbReference type="SAM" id="Phobius"/>
    </source>
</evidence>
<feature type="transmembrane region" description="Helical" evidence="2">
    <location>
        <begin position="106"/>
        <end position="124"/>
    </location>
</feature>
<evidence type="ECO:0000313" key="4">
    <source>
        <dbReference type="EMBL" id="KRO28912.1"/>
    </source>
</evidence>
<dbReference type="EMBL" id="AYGX02000027">
    <property type="protein sequence ID" value="KRO28912.1"/>
    <property type="molecule type" value="Genomic_DNA"/>
</dbReference>
<feature type="transmembrane region" description="Helical" evidence="2">
    <location>
        <begin position="136"/>
        <end position="154"/>
    </location>
</feature>
<accession>A0A0R2NXN7</accession>
<dbReference type="Proteomes" id="UP000050920">
    <property type="component" value="Unassembled WGS sequence"/>
</dbReference>
<evidence type="ECO:0000256" key="1">
    <source>
        <dbReference type="ARBA" id="ARBA00023125"/>
    </source>
</evidence>
<gene>
    <name evidence="4" type="ORF">DY78_GL001875</name>
</gene>
<protein>
    <recommendedName>
        <fullName evidence="3">HTH cro/C1-type domain-containing protein</fullName>
    </recommendedName>
</protein>
<keyword evidence="5" id="KW-1185">Reference proteome</keyword>
<dbReference type="PROSITE" id="PS50943">
    <property type="entry name" value="HTH_CROC1"/>
    <property type="match status" value="1"/>
</dbReference>
<dbReference type="PANTHER" id="PTHR46558:SF4">
    <property type="entry name" value="DNA-BIDING PHAGE PROTEIN"/>
    <property type="match status" value="1"/>
</dbReference>
<dbReference type="GO" id="GO:0003677">
    <property type="term" value="F:DNA binding"/>
    <property type="evidence" value="ECO:0007669"/>
    <property type="project" value="UniProtKB-KW"/>
</dbReference>
<proteinExistence type="predicted"/>
<feature type="domain" description="HTH cro/C1-type" evidence="3">
    <location>
        <begin position="11"/>
        <end position="65"/>
    </location>
</feature>
<keyword evidence="2" id="KW-0812">Transmembrane</keyword>
<dbReference type="SMART" id="SM00530">
    <property type="entry name" value="HTH_XRE"/>
    <property type="match status" value="1"/>
</dbReference>
<dbReference type="PANTHER" id="PTHR46558">
    <property type="entry name" value="TRACRIPTIONAL REGULATORY PROTEIN-RELATED-RELATED"/>
    <property type="match status" value="1"/>
</dbReference>
<reference evidence="4 5" key="1">
    <citation type="journal article" date="2015" name="Genome Announc.">
        <title>Expanding the biotechnology potential of lactobacilli through comparative genomics of 213 strains and associated genera.</title>
        <authorList>
            <person name="Sun Z."/>
            <person name="Harris H.M."/>
            <person name="McCann A."/>
            <person name="Guo C."/>
            <person name="Argimon S."/>
            <person name="Zhang W."/>
            <person name="Yang X."/>
            <person name="Jeffery I.B."/>
            <person name="Cooney J.C."/>
            <person name="Kagawa T.F."/>
            <person name="Liu W."/>
            <person name="Song Y."/>
            <person name="Salvetti E."/>
            <person name="Wrobel A."/>
            <person name="Rasinkangas P."/>
            <person name="Parkhill J."/>
            <person name="Rea M.C."/>
            <person name="O'Sullivan O."/>
            <person name="Ritari J."/>
            <person name="Douillard F.P."/>
            <person name="Paul Ross R."/>
            <person name="Yang R."/>
            <person name="Briner A.E."/>
            <person name="Felis G.E."/>
            <person name="de Vos W.M."/>
            <person name="Barrangou R."/>
            <person name="Klaenhammer T.R."/>
            <person name="Caufield P.W."/>
            <person name="Cui Y."/>
            <person name="Zhang H."/>
            <person name="O'Toole P.W."/>
        </authorList>
    </citation>
    <scope>NUCLEOTIDE SEQUENCE [LARGE SCALE GENOMIC DNA]</scope>
    <source>
        <strain evidence="4 5">DSM 21115</strain>
    </source>
</reference>
<keyword evidence="2" id="KW-1133">Transmembrane helix</keyword>
<keyword evidence="2" id="KW-0472">Membrane</keyword>
<organism evidence="4 5">
    <name type="scientific">Lactiplantibacillus fabifermentans DSM 21115</name>
    <dbReference type="NCBI Taxonomy" id="1413187"/>
    <lineage>
        <taxon>Bacteria</taxon>
        <taxon>Bacillati</taxon>
        <taxon>Bacillota</taxon>
        <taxon>Bacilli</taxon>
        <taxon>Lactobacillales</taxon>
        <taxon>Lactobacillaceae</taxon>
        <taxon>Lactiplantibacillus</taxon>
    </lineage>
</organism>
<dbReference type="InterPro" id="IPR001387">
    <property type="entry name" value="Cro/C1-type_HTH"/>
</dbReference>
<keyword evidence="1" id="KW-0238">DNA-binding</keyword>
<sequence length="189" mass="21337">MMATITLGTNLKQLRQQQHLTQTTLAEQLHVSRQTISSWENDRNQPDLATLQTLATFYHRSLDELLTGGTPATPTFEPTINRWAVLVLAILAVERITQLSPASGRLWMDFMMASLLLIMAGITGARRHHLIHTNMLTVLIYAAWGTLAFVSGTFNWANMGFGFMTTCQISGLIILIKTSLSYRQYRRIR</sequence>
<dbReference type="Gene3D" id="1.10.260.40">
    <property type="entry name" value="lambda repressor-like DNA-binding domains"/>
    <property type="match status" value="1"/>
</dbReference>
<dbReference type="Pfam" id="PF01381">
    <property type="entry name" value="HTH_3"/>
    <property type="match status" value="1"/>
</dbReference>
<dbReference type="SUPFAM" id="SSF47413">
    <property type="entry name" value="lambda repressor-like DNA-binding domains"/>
    <property type="match status" value="1"/>
</dbReference>
<dbReference type="InterPro" id="IPR010982">
    <property type="entry name" value="Lambda_DNA-bd_dom_sf"/>
</dbReference>
<dbReference type="AlphaFoldDB" id="A0A0R2NXN7"/>
<dbReference type="CDD" id="cd00093">
    <property type="entry name" value="HTH_XRE"/>
    <property type="match status" value="1"/>
</dbReference>
<name>A0A0R2NXN7_9LACO</name>
<comment type="caution">
    <text evidence="4">The sequence shown here is derived from an EMBL/GenBank/DDBJ whole genome shotgun (WGS) entry which is preliminary data.</text>
</comment>
<evidence type="ECO:0000259" key="3">
    <source>
        <dbReference type="PROSITE" id="PS50943"/>
    </source>
</evidence>